<keyword evidence="1" id="KW-0732">Signal</keyword>
<organism evidence="2 3">
    <name type="scientific">Romanomermis culicivorax</name>
    <name type="common">Nematode worm</name>
    <dbReference type="NCBI Taxonomy" id="13658"/>
    <lineage>
        <taxon>Eukaryota</taxon>
        <taxon>Metazoa</taxon>
        <taxon>Ecdysozoa</taxon>
        <taxon>Nematoda</taxon>
        <taxon>Enoplea</taxon>
        <taxon>Dorylaimia</taxon>
        <taxon>Mermithida</taxon>
        <taxon>Mermithoidea</taxon>
        <taxon>Mermithidae</taxon>
        <taxon>Romanomermis</taxon>
    </lineage>
</organism>
<dbReference type="AlphaFoldDB" id="A0A915I5Z9"/>
<reference evidence="3" key="1">
    <citation type="submission" date="2022-11" db="UniProtKB">
        <authorList>
            <consortium name="WormBaseParasite"/>
        </authorList>
    </citation>
    <scope>IDENTIFICATION</scope>
</reference>
<evidence type="ECO:0000313" key="2">
    <source>
        <dbReference type="Proteomes" id="UP000887565"/>
    </source>
</evidence>
<evidence type="ECO:0000313" key="3">
    <source>
        <dbReference type="WBParaSite" id="nRc.2.0.1.t09285-RA"/>
    </source>
</evidence>
<sequence length="371" mass="42871">MPKLVVIRFLAIVSFFDFNCTCSKITQKIFVDVDSINFADPQKNGFLIILNDFFVKNFLQDLQFPTLYLTSYRLSSPSTVKNSNHLIANDDQIKKSTFDHHGRYVNNLGAFNYIYEQDDSRRVIKILYPESIQDGKVIRLDGLLEKSWYQICIEFENMNRHNETTGVTCKLFRTLDKFGKPAKSILDDIKVDKVTQDALILKGFVDINFPIKVTAYLSGGPATEAKIFILRNGTNQARIVFSNLQPSENYGSLCCLEEPLYETATYTAMGRLALSKIERCHMSDLRTKPKMESRSREAPSLLTAQADSLIRKDQHFIHEFENNEQHSSFQSWTYPDNTDSQQILCERILRQTYNSWACIFELHHNLYNTTK</sequence>
<name>A0A915I5Z9_ROMCU</name>
<dbReference type="Proteomes" id="UP000887565">
    <property type="component" value="Unplaced"/>
</dbReference>
<feature type="signal peptide" evidence="1">
    <location>
        <begin position="1"/>
        <end position="23"/>
    </location>
</feature>
<accession>A0A915I5Z9</accession>
<protein>
    <submittedName>
        <fullName evidence="3">Uncharacterized protein</fullName>
    </submittedName>
</protein>
<proteinExistence type="predicted"/>
<dbReference type="WBParaSite" id="nRc.2.0.1.t09285-RA">
    <property type="protein sequence ID" value="nRc.2.0.1.t09285-RA"/>
    <property type="gene ID" value="nRc.2.0.1.g09285"/>
</dbReference>
<keyword evidence="2" id="KW-1185">Reference proteome</keyword>
<feature type="chain" id="PRO_5038008442" evidence="1">
    <location>
        <begin position="24"/>
        <end position="371"/>
    </location>
</feature>
<evidence type="ECO:0000256" key="1">
    <source>
        <dbReference type="SAM" id="SignalP"/>
    </source>
</evidence>